<dbReference type="EMBL" id="KQ977349">
    <property type="protein sequence ID" value="KYN03381.1"/>
    <property type="molecule type" value="Genomic_DNA"/>
</dbReference>
<accession>A0A195CRP8</accession>
<evidence type="ECO:0000313" key="2">
    <source>
        <dbReference type="Proteomes" id="UP000078542"/>
    </source>
</evidence>
<reference evidence="1 2" key="1">
    <citation type="submission" date="2016-03" db="EMBL/GenBank/DDBJ databases">
        <title>Cyphomyrmex costatus WGS genome.</title>
        <authorList>
            <person name="Nygaard S."/>
            <person name="Hu H."/>
            <person name="Boomsma J."/>
            <person name="Zhang G."/>
        </authorList>
    </citation>
    <scope>NUCLEOTIDE SEQUENCE [LARGE SCALE GENOMIC DNA]</scope>
    <source>
        <strain evidence="1">MS0001</strain>
        <tissue evidence="1">Whole body</tissue>
    </source>
</reference>
<dbReference type="Proteomes" id="UP000078542">
    <property type="component" value="Unassembled WGS sequence"/>
</dbReference>
<organism evidence="1 2">
    <name type="scientific">Cyphomyrmex costatus</name>
    <dbReference type="NCBI Taxonomy" id="456900"/>
    <lineage>
        <taxon>Eukaryota</taxon>
        <taxon>Metazoa</taxon>
        <taxon>Ecdysozoa</taxon>
        <taxon>Arthropoda</taxon>
        <taxon>Hexapoda</taxon>
        <taxon>Insecta</taxon>
        <taxon>Pterygota</taxon>
        <taxon>Neoptera</taxon>
        <taxon>Endopterygota</taxon>
        <taxon>Hymenoptera</taxon>
        <taxon>Apocrita</taxon>
        <taxon>Aculeata</taxon>
        <taxon>Formicoidea</taxon>
        <taxon>Formicidae</taxon>
        <taxon>Myrmicinae</taxon>
        <taxon>Cyphomyrmex</taxon>
    </lineage>
</organism>
<dbReference type="AlphaFoldDB" id="A0A195CRP8"/>
<protein>
    <submittedName>
        <fullName evidence="1">Uncharacterized protein</fullName>
    </submittedName>
</protein>
<gene>
    <name evidence="1" type="ORF">ALC62_05773</name>
</gene>
<name>A0A195CRP8_9HYME</name>
<sequence length="103" mass="11481">MLVCVGRKQVYNPVGIMQTAGKRSADSGITLATVARAGSVSTGRGRENGVYFSANLTGTRPYFRLPQSRLLRESWEHRNRAVGSSGWLRKWYRLDSREDGFAS</sequence>
<proteinExistence type="predicted"/>
<keyword evidence="2" id="KW-1185">Reference proteome</keyword>
<evidence type="ECO:0000313" key="1">
    <source>
        <dbReference type="EMBL" id="KYN03381.1"/>
    </source>
</evidence>